<organism evidence="2 3">
    <name type="scientific">Euplotes crassus</name>
    <dbReference type="NCBI Taxonomy" id="5936"/>
    <lineage>
        <taxon>Eukaryota</taxon>
        <taxon>Sar</taxon>
        <taxon>Alveolata</taxon>
        <taxon>Ciliophora</taxon>
        <taxon>Intramacronucleata</taxon>
        <taxon>Spirotrichea</taxon>
        <taxon>Hypotrichia</taxon>
        <taxon>Euplotida</taxon>
        <taxon>Euplotidae</taxon>
        <taxon>Moneuplotes</taxon>
    </lineage>
</organism>
<protein>
    <recommendedName>
        <fullName evidence="4">Transmembrane protein</fullName>
    </recommendedName>
</protein>
<dbReference type="AlphaFoldDB" id="A0AAD1XYT6"/>
<evidence type="ECO:0000256" key="1">
    <source>
        <dbReference type="SAM" id="Phobius"/>
    </source>
</evidence>
<name>A0AAD1XYT6_EUPCR</name>
<keyword evidence="1" id="KW-1133">Transmembrane helix</keyword>
<evidence type="ECO:0000313" key="2">
    <source>
        <dbReference type="EMBL" id="CAI2381941.1"/>
    </source>
</evidence>
<keyword evidence="1" id="KW-0472">Membrane</keyword>
<keyword evidence="3" id="KW-1185">Reference proteome</keyword>
<gene>
    <name evidence="2" type="ORF">ECRASSUSDP1_LOCUS23407</name>
</gene>
<keyword evidence="1" id="KW-0812">Transmembrane</keyword>
<proteinExistence type="predicted"/>
<dbReference type="EMBL" id="CAMPGE010024076">
    <property type="protein sequence ID" value="CAI2381941.1"/>
    <property type="molecule type" value="Genomic_DNA"/>
</dbReference>
<dbReference type="Proteomes" id="UP001295684">
    <property type="component" value="Unassembled WGS sequence"/>
</dbReference>
<evidence type="ECO:0008006" key="4">
    <source>
        <dbReference type="Google" id="ProtNLM"/>
    </source>
</evidence>
<sequence length="199" mass="24147">MIRRSSRNLKYTNYSEYNLKNVWVSDQKRLEAIERLMIADKNFKLTSLKVNPIYKPIFDKLDARATKEIQRLEDSYLWSPSYTKSEYKHMFSQPLFFHTILVGLFLYFGVRYRIYLNYIKNDRKLEFAEKLNIDLEDIDSYPKAALEMLVERKKYDAYIEKKDEKITQIEDSFHKYAEERILRVAEMRKKRGLRDSDYS</sequence>
<evidence type="ECO:0000313" key="3">
    <source>
        <dbReference type="Proteomes" id="UP001295684"/>
    </source>
</evidence>
<comment type="caution">
    <text evidence="2">The sequence shown here is derived from an EMBL/GenBank/DDBJ whole genome shotgun (WGS) entry which is preliminary data.</text>
</comment>
<feature type="transmembrane region" description="Helical" evidence="1">
    <location>
        <begin position="95"/>
        <end position="114"/>
    </location>
</feature>
<accession>A0AAD1XYT6</accession>
<reference evidence="2" key="1">
    <citation type="submission" date="2023-07" db="EMBL/GenBank/DDBJ databases">
        <authorList>
            <consortium name="AG Swart"/>
            <person name="Singh M."/>
            <person name="Singh A."/>
            <person name="Seah K."/>
            <person name="Emmerich C."/>
        </authorList>
    </citation>
    <scope>NUCLEOTIDE SEQUENCE</scope>
    <source>
        <strain evidence="2">DP1</strain>
    </source>
</reference>